<feature type="transmembrane region" description="Helical" evidence="1">
    <location>
        <begin position="6"/>
        <end position="25"/>
    </location>
</feature>
<keyword evidence="3" id="KW-1185">Reference proteome</keyword>
<keyword evidence="1" id="KW-0472">Membrane</keyword>
<evidence type="ECO:0000313" key="3">
    <source>
        <dbReference type="Proteomes" id="UP001180536"/>
    </source>
</evidence>
<dbReference type="EMBL" id="JAVDXQ010000002">
    <property type="protein sequence ID" value="MDR7295846.1"/>
    <property type="molecule type" value="Genomic_DNA"/>
</dbReference>
<accession>A0ABU1Z742</accession>
<keyword evidence="1" id="KW-1133">Transmembrane helix</keyword>
<organism evidence="2 3">
    <name type="scientific">Pelomonas aquatica</name>
    <dbReference type="NCBI Taxonomy" id="431058"/>
    <lineage>
        <taxon>Bacteria</taxon>
        <taxon>Pseudomonadati</taxon>
        <taxon>Pseudomonadota</taxon>
        <taxon>Betaproteobacteria</taxon>
        <taxon>Burkholderiales</taxon>
        <taxon>Sphaerotilaceae</taxon>
        <taxon>Roseateles</taxon>
    </lineage>
</organism>
<proteinExistence type="predicted"/>
<gene>
    <name evidence="2" type="ORF">J2X16_001185</name>
</gene>
<dbReference type="RefSeq" id="WP_310342726.1">
    <property type="nucleotide sequence ID" value="NZ_JAVDXQ010000002.1"/>
</dbReference>
<evidence type="ECO:0008006" key="4">
    <source>
        <dbReference type="Google" id="ProtNLM"/>
    </source>
</evidence>
<sequence length="319" mass="35509">MQFNPLAIVGTLLGGLLLAGLLGWIRKPRLIVLVPRSFLYSGLTDRGQLVEISIFNRGFKTEDSVEIALDHKLKYELLGTNYQDAALVGNKIKIPRIGPSDEVTVLLLIENGTFSQADIIQCLSKENKGEVVKKLEEIPPTGQQRIGIVGMIIAVPCALYGLTYGMDFLYKEFGGNNLNAHSDQIKDDSLNIRGWNFAKYSKSSKIFADFENGAITVVYGDISKKQDLVTVPIIITNNTDQLLRARFNMMTANSPKRFKSYELMSDEIVVAPKRSERISIRVVVPVNPKDESDRMLFVDGHITNTAGQDLIFKGTRDLL</sequence>
<dbReference type="Proteomes" id="UP001180536">
    <property type="component" value="Unassembled WGS sequence"/>
</dbReference>
<name>A0ABU1Z742_9BURK</name>
<evidence type="ECO:0000256" key="1">
    <source>
        <dbReference type="SAM" id="Phobius"/>
    </source>
</evidence>
<protein>
    <recommendedName>
        <fullName evidence="4">CARDB domain-containing protein</fullName>
    </recommendedName>
</protein>
<keyword evidence="1" id="KW-0812">Transmembrane</keyword>
<comment type="caution">
    <text evidence="2">The sequence shown here is derived from an EMBL/GenBank/DDBJ whole genome shotgun (WGS) entry which is preliminary data.</text>
</comment>
<evidence type="ECO:0000313" key="2">
    <source>
        <dbReference type="EMBL" id="MDR7295846.1"/>
    </source>
</evidence>
<reference evidence="2 3" key="1">
    <citation type="submission" date="2023-07" db="EMBL/GenBank/DDBJ databases">
        <title>Sorghum-associated microbial communities from plants grown in Nebraska, USA.</title>
        <authorList>
            <person name="Schachtman D."/>
        </authorList>
    </citation>
    <scope>NUCLEOTIDE SEQUENCE [LARGE SCALE GENOMIC DNA]</scope>
    <source>
        <strain evidence="2 3">BE310</strain>
    </source>
</reference>